<dbReference type="InterPro" id="IPR036388">
    <property type="entry name" value="WH-like_DNA-bd_sf"/>
</dbReference>
<name>A0A0N9MQD1_9ACTN</name>
<accession>A0A0N9MQD1</accession>
<dbReference type="Gene3D" id="1.10.10.10">
    <property type="entry name" value="Winged helix-like DNA-binding domain superfamily/Winged helix DNA-binding domain"/>
    <property type="match status" value="1"/>
</dbReference>
<comment type="similarity">
    <text evidence="1">Belongs to the DprA/Smf family.</text>
</comment>
<dbReference type="GO" id="GO:0009294">
    <property type="term" value="P:DNA-mediated transformation"/>
    <property type="evidence" value="ECO:0007669"/>
    <property type="project" value="InterPro"/>
</dbReference>
<feature type="domain" description="DprA winged helix" evidence="3">
    <location>
        <begin position="319"/>
        <end position="377"/>
    </location>
</feature>
<dbReference type="CDD" id="cd00090">
    <property type="entry name" value="HTH_ARSR"/>
    <property type="match status" value="1"/>
</dbReference>
<evidence type="ECO:0000313" key="4">
    <source>
        <dbReference type="EMBL" id="ALG84533.1"/>
    </source>
</evidence>
<dbReference type="InterPro" id="IPR011991">
    <property type="entry name" value="ArsR-like_HTH"/>
</dbReference>
<reference evidence="4 5" key="2">
    <citation type="journal article" date="2017" name="Int. J. Syst. Evol. Microbiol.">
        <title>Gordonia phthalatica sp. nov., a di-n-butyl phthalate-degrading bacterium isolated from activated sludge.</title>
        <authorList>
            <person name="Jin D."/>
            <person name="Kong X."/>
            <person name="Jia M."/>
            <person name="Yu X."/>
            <person name="Wang X."/>
            <person name="Zhuang X."/>
            <person name="Deng Y."/>
            <person name="Bai Z."/>
        </authorList>
    </citation>
    <scope>NUCLEOTIDE SEQUENCE [LARGE SCALE GENOMIC DNA]</scope>
    <source>
        <strain evidence="4 5">QH-11</strain>
    </source>
</reference>
<sequence length="384" mass="39621">MSGTTNESKLSDDELRAWAYLATVAEPPCAPLIALVEDLGAIEAAKAVRKRSVPSQHRKVLVPTEARAAYDTADMDLETCDRIGARLITRDDADWPEWQLLALDQAETALRGGGPLALWARGPLTCAEVTDSSLALVGSRAASSYGDYVSGQMAGGLAEAGWAVISGGAYGIDGAAHRGALAAGGKTVAVLACGIDRDYPTGHAQLLREIGQRGLILTEYAPGTTAAKHRFLTRNRLVAALASGVIVVEAGRRSGAANTAAWATRIGRPLGAVPGAVTSATSVGTNSMIADGAATLIADADAAMALVAPDGHDTKPAARRRNTDDLSDEQRRVIEALPARGGLTVDEIAFISGIRVDGVLKALGSLELAGLVDGSAGTWQLVRG</sequence>
<dbReference type="PANTHER" id="PTHR43022">
    <property type="entry name" value="PROTEIN SMF"/>
    <property type="match status" value="1"/>
</dbReference>
<dbReference type="InterPro" id="IPR041614">
    <property type="entry name" value="DprA_WH"/>
</dbReference>
<dbReference type="SUPFAM" id="SSF102405">
    <property type="entry name" value="MCP/YpsA-like"/>
    <property type="match status" value="1"/>
</dbReference>
<feature type="domain" description="Smf/DprA SLOG" evidence="2">
    <location>
        <begin position="87"/>
        <end position="304"/>
    </location>
</feature>
<organism evidence="4 5">
    <name type="scientific">Gordonia phthalatica</name>
    <dbReference type="NCBI Taxonomy" id="1136941"/>
    <lineage>
        <taxon>Bacteria</taxon>
        <taxon>Bacillati</taxon>
        <taxon>Actinomycetota</taxon>
        <taxon>Actinomycetes</taxon>
        <taxon>Mycobacteriales</taxon>
        <taxon>Gordoniaceae</taxon>
        <taxon>Gordonia</taxon>
    </lineage>
</organism>
<keyword evidence="5" id="KW-1185">Reference proteome</keyword>
<dbReference type="InterPro" id="IPR057666">
    <property type="entry name" value="DrpA_SLOG"/>
</dbReference>
<dbReference type="Gene3D" id="3.40.50.450">
    <property type="match status" value="1"/>
</dbReference>
<dbReference type="InterPro" id="IPR003488">
    <property type="entry name" value="DprA"/>
</dbReference>
<dbReference type="Pfam" id="PF02481">
    <property type="entry name" value="DNA_processg_A"/>
    <property type="match status" value="1"/>
</dbReference>
<evidence type="ECO:0000313" key="5">
    <source>
        <dbReference type="Proteomes" id="UP000063789"/>
    </source>
</evidence>
<dbReference type="STRING" id="1136941.ACH46_08530"/>
<dbReference type="PATRIC" id="fig|1136941.3.peg.1734"/>
<protein>
    <submittedName>
        <fullName evidence="4">Uncharacterized protein</fullName>
    </submittedName>
</protein>
<dbReference type="KEGG" id="goq:ACH46_08530"/>
<dbReference type="PANTHER" id="PTHR43022:SF1">
    <property type="entry name" value="PROTEIN SMF"/>
    <property type="match status" value="1"/>
</dbReference>
<reference evidence="5" key="1">
    <citation type="submission" date="2015-06" db="EMBL/GenBank/DDBJ databases">
        <title>Complete genome sequence and metabolic analysis of phthalate degradation pathway in Gordonia sp. QH-11.</title>
        <authorList>
            <person name="Jin D."/>
            <person name="Kong X."/>
            <person name="Bai Z."/>
        </authorList>
    </citation>
    <scope>NUCLEOTIDE SEQUENCE [LARGE SCALE GENOMIC DNA]</scope>
    <source>
        <strain evidence="5">QH-11</strain>
    </source>
</reference>
<evidence type="ECO:0000256" key="1">
    <source>
        <dbReference type="ARBA" id="ARBA00006525"/>
    </source>
</evidence>
<dbReference type="Pfam" id="PF17782">
    <property type="entry name" value="WHD_DprA"/>
    <property type="match status" value="1"/>
</dbReference>
<dbReference type="Proteomes" id="UP000063789">
    <property type="component" value="Chromosome"/>
</dbReference>
<dbReference type="EMBL" id="CP011853">
    <property type="protein sequence ID" value="ALG84533.1"/>
    <property type="molecule type" value="Genomic_DNA"/>
</dbReference>
<proteinExistence type="inferred from homology"/>
<dbReference type="RefSeq" id="WP_062392522.1">
    <property type="nucleotide sequence ID" value="NZ_CP011853.1"/>
</dbReference>
<gene>
    <name evidence="4" type="ORF">ACH46_08530</name>
</gene>
<dbReference type="OrthoDB" id="9785707at2"/>
<evidence type="ECO:0000259" key="2">
    <source>
        <dbReference type="Pfam" id="PF02481"/>
    </source>
</evidence>
<dbReference type="AlphaFoldDB" id="A0A0N9MQD1"/>
<evidence type="ECO:0000259" key="3">
    <source>
        <dbReference type="Pfam" id="PF17782"/>
    </source>
</evidence>
<dbReference type="NCBIfam" id="TIGR00732">
    <property type="entry name" value="dprA"/>
    <property type="match status" value="1"/>
</dbReference>